<keyword evidence="3" id="KW-1185">Reference proteome</keyword>
<evidence type="ECO:0000313" key="3">
    <source>
        <dbReference type="Proteomes" id="UP000663505"/>
    </source>
</evidence>
<accession>A0A9X7W1T5</accession>
<gene>
    <name evidence="2" type="ORF">JZ786_09495</name>
</gene>
<evidence type="ECO:0000313" key="2">
    <source>
        <dbReference type="EMBL" id="QSO49131.1"/>
    </source>
</evidence>
<evidence type="ECO:0000256" key="1">
    <source>
        <dbReference type="SAM" id="Phobius"/>
    </source>
</evidence>
<dbReference type="AlphaFoldDB" id="A0A9X7W1T5"/>
<name>A0A9X7W1T5_9BACL</name>
<evidence type="ECO:0008006" key="4">
    <source>
        <dbReference type="Google" id="ProtNLM"/>
    </source>
</evidence>
<sequence>MAVEPGYVMDWIAAWIPLLVIIISFALYYGFKGGTVPTLVATVLSFGVPFLVMKLWLTLNFWPWLLLYVFLSWIACWGANFALKRRPHRS</sequence>
<dbReference type="RefSeq" id="WP_206658445.1">
    <property type="nucleotide sequence ID" value="NZ_CP071182.1"/>
</dbReference>
<dbReference type="KEGG" id="afx:JZ786_09495"/>
<keyword evidence="1" id="KW-1133">Transmembrane helix</keyword>
<feature type="transmembrane region" description="Helical" evidence="1">
    <location>
        <begin position="38"/>
        <end position="59"/>
    </location>
</feature>
<organism evidence="2 3">
    <name type="scientific">Alicyclobacillus mengziensis</name>
    <dbReference type="NCBI Taxonomy" id="2931921"/>
    <lineage>
        <taxon>Bacteria</taxon>
        <taxon>Bacillati</taxon>
        <taxon>Bacillota</taxon>
        <taxon>Bacilli</taxon>
        <taxon>Bacillales</taxon>
        <taxon>Alicyclobacillaceae</taxon>
        <taxon>Alicyclobacillus</taxon>
    </lineage>
</organism>
<protein>
    <recommendedName>
        <fullName evidence="4">DUF2651 domain-containing protein</fullName>
    </recommendedName>
</protein>
<feature type="transmembrane region" description="Helical" evidence="1">
    <location>
        <begin position="65"/>
        <end position="83"/>
    </location>
</feature>
<feature type="transmembrane region" description="Helical" evidence="1">
    <location>
        <begin position="12"/>
        <end position="31"/>
    </location>
</feature>
<keyword evidence="1" id="KW-0472">Membrane</keyword>
<proteinExistence type="predicted"/>
<dbReference type="Proteomes" id="UP000663505">
    <property type="component" value="Chromosome"/>
</dbReference>
<reference evidence="2 3" key="1">
    <citation type="submission" date="2021-02" db="EMBL/GenBank/DDBJ databases">
        <title>Alicyclobacillus curvatus sp. nov. and Alicyclobacillus mengziensis sp. nov., two acidophilic bacteria isolated from acid mine drainage.</title>
        <authorList>
            <person name="Huang Y."/>
        </authorList>
    </citation>
    <scope>NUCLEOTIDE SEQUENCE [LARGE SCALE GENOMIC DNA]</scope>
    <source>
        <strain evidence="2 3">S30H14</strain>
    </source>
</reference>
<keyword evidence="1" id="KW-0812">Transmembrane</keyword>
<dbReference type="EMBL" id="CP071182">
    <property type="protein sequence ID" value="QSO49131.1"/>
    <property type="molecule type" value="Genomic_DNA"/>
</dbReference>